<feature type="chain" id="PRO_5042821520" evidence="4">
    <location>
        <begin position="24"/>
        <end position="677"/>
    </location>
</feature>
<dbReference type="InterPro" id="IPR009003">
    <property type="entry name" value="Peptidase_S1_PA"/>
</dbReference>
<dbReference type="GO" id="GO:0006508">
    <property type="term" value="P:proteolysis"/>
    <property type="evidence" value="ECO:0007669"/>
    <property type="project" value="UniProtKB-KW"/>
</dbReference>
<evidence type="ECO:0000313" key="7">
    <source>
        <dbReference type="Proteomes" id="UP001381693"/>
    </source>
</evidence>
<keyword evidence="3" id="KW-1015">Disulfide bond</keyword>
<dbReference type="Proteomes" id="UP001381693">
    <property type="component" value="Unassembled WGS sequence"/>
</dbReference>
<dbReference type="PRINTS" id="PR00722">
    <property type="entry name" value="CHYMOTRYPSIN"/>
</dbReference>
<dbReference type="InterPro" id="IPR043504">
    <property type="entry name" value="Peptidase_S1_PA_chymotrypsin"/>
</dbReference>
<dbReference type="GO" id="GO:0004252">
    <property type="term" value="F:serine-type endopeptidase activity"/>
    <property type="evidence" value="ECO:0007669"/>
    <property type="project" value="InterPro"/>
</dbReference>
<dbReference type="InterPro" id="IPR001314">
    <property type="entry name" value="Peptidase_S1A"/>
</dbReference>
<dbReference type="PANTHER" id="PTHR24258">
    <property type="entry name" value="SERINE PROTEASE-RELATED"/>
    <property type="match status" value="1"/>
</dbReference>
<evidence type="ECO:0000256" key="1">
    <source>
        <dbReference type="ARBA" id="ARBA00004613"/>
    </source>
</evidence>
<evidence type="ECO:0000256" key="4">
    <source>
        <dbReference type="SAM" id="SignalP"/>
    </source>
</evidence>
<dbReference type="AlphaFoldDB" id="A0AAN9A4Q1"/>
<dbReference type="PROSITE" id="PS00134">
    <property type="entry name" value="TRYPSIN_HIS"/>
    <property type="match status" value="1"/>
</dbReference>
<dbReference type="InterPro" id="IPR001254">
    <property type="entry name" value="Trypsin_dom"/>
</dbReference>
<gene>
    <name evidence="6" type="primary">CLIPA10_3</name>
    <name evidence="6" type="ORF">SK128_014073</name>
</gene>
<reference evidence="6 7" key="1">
    <citation type="submission" date="2023-11" db="EMBL/GenBank/DDBJ databases">
        <title>Halocaridina rubra genome assembly.</title>
        <authorList>
            <person name="Smith C."/>
        </authorList>
    </citation>
    <scope>NUCLEOTIDE SEQUENCE [LARGE SCALE GENOMIC DNA]</scope>
    <source>
        <strain evidence="6">EP-1</strain>
        <tissue evidence="6">Whole</tissue>
    </source>
</reference>
<name>A0AAN9A4Q1_HALRR</name>
<dbReference type="SMART" id="SM00020">
    <property type="entry name" value="Tryp_SPc"/>
    <property type="match status" value="1"/>
</dbReference>
<dbReference type="Gene3D" id="2.40.10.10">
    <property type="entry name" value="Trypsin-like serine proteases"/>
    <property type="match status" value="2"/>
</dbReference>
<keyword evidence="6" id="KW-0378">Hydrolase</keyword>
<evidence type="ECO:0000259" key="5">
    <source>
        <dbReference type="PROSITE" id="PS50240"/>
    </source>
</evidence>
<dbReference type="CDD" id="cd00190">
    <property type="entry name" value="Tryp_SPc"/>
    <property type="match status" value="1"/>
</dbReference>
<dbReference type="PROSITE" id="PS50240">
    <property type="entry name" value="TRYPSIN_DOM"/>
    <property type="match status" value="1"/>
</dbReference>
<comment type="subcellular location">
    <subcellularLocation>
        <location evidence="1">Secreted</location>
    </subcellularLocation>
</comment>
<comment type="caution">
    <text evidence="6">The sequence shown here is derived from an EMBL/GenBank/DDBJ whole genome shotgun (WGS) entry which is preliminary data.</text>
</comment>
<sequence length="677" mass="73432">MELRGVVFLLLVTTTVIIPNTYADKWTWGADKDEVSEITDETASQLAAQSENANETQANEREPRFLGIGDKLCALGIGSNCEKKSYTPTVESHYGPPPVLPSHSISSYATLNYDNVKGPGYPAAVSPGAASAFDPKPFFVAPAPYPSKSNIKPHVDTSHSQYTPPKVISDYKPPLPTHTGIHKPQDTITNVVKHIHTHTHVHQGINGATSFNSNGPQTGFVGQNGGIPELKPAVEQAFQPSGHQPSVSQSFQPTGHLPAPSIEIETPGHHGNCQCVPSAYCSFEDIVARNGQLDISSLIDARSRKSDILSNATDILDEEPITTEIPEDYTTTESSAQLEKVLAMPLVEEARQKRDLQSGYHIQHHDQIASDTQERQFPGNFPGLPGSSICGIDQVCCRKPLNSQAREQFTCGQTNAAGLLGRVKNPHYVDGDAEFAEYPWQAAILKQDRGDKVYVCGATLISDRHLLTAAHCINSLQSIPLTVRLGEWDVSAETEFYKHLDAHVAGIHIHPEYYAGNLQNDIAVLSLHHPIDFTTNPHISPVCLPDQYSKFIGQRCYATGWGKDAFGTEGNFQRVLKEVEIPVISHHQCQTALRHTHLGATFTLHEGNICAGGEKDRDTCKGDGGGPLVCPGQNGNAQLAGLVSWGIGCGKVGVPGVYVNVAHYLQWIQTVIYQGGL</sequence>
<feature type="domain" description="Peptidase S1" evidence="5">
    <location>
        <begin position="428"/>
        <end position="673"/>
    </location>
</feature>
<dbReference type="PANTHER" id="PTHR24258:SF142">
    <property type="entry name" value="PEPTIDASE S1 DOMAIN-CONTAINING PROTEIN"/>
    <property type="match status" value="1"/>
</dbReference>
<organism evidence="6 7">
    <name type="scientific">Halocaridina rubra</name>
    <name type="common">Hawaiian red shrimp</name>
    <dbReference type="NCBI Taxonomy" id="373956"/>
    <lineage>
        <taxon>Eukaryota</taxon>
        <taxon>Metazoa</taxon>
        <taxon>Ecdysozoa</taxon>
        <taxon>Arthropoda</taxon>
        <taxon>Crustacea</taxon>
        <taxon>Multicrustacea</taxon>
        <taxon>Malacostraca</taxon>
        <taxon>Eumalacostraca</taxon>
        <taxon>Eucarida</taxon>
        <taxon>Decapoda</taxon>
        <taxon>Pleocyemata</taxon>
        <taxon>Caridea</taxon>
        <taxon>Atyoidea</taxon>
        <taxon>Atyidae</taxon>
        <taxon>Halocaridina</taxon>
    </lineage>
</organism>
<dbReference type="Pfam" id="PF00089">
    <property type="entry name" value="Trypsin"/>
    <property type="match status" value="1"/>
</dbReference>
<accession>A0AAN9A4Q1</accession>
<dbReference type="SUPFAM" id="SSF50494">
    <property type="entry name" value="Trypsin-like serine proteases"/>
    <property type="match status" value="1"/>
</dbReference>
<dbReference type="GO" id="GO:0005576">
    <property type="term" value="C:extracellular region"/>
    <property type="evidence" value="ECO:0007669"/>
    <property type="project" value="UniProtKB-SubCell"/>
</dbReference>
<protein>
    <submittedName>
        <fullName evidence="6">CLIP domain-containing serine protease</fullName>
    </submittedName>
</protein>
<keyword evidence="2" id="KW-0964">Secreted</keyword>
<dbReference type="EMBL" id="JAXCGZ010016257">
    <property type="protein sequence ID" value="KAK7069487.1"/>
    <property type="molecule type" value="Genomic_DNA"/>
</dbReference>
<feature type="signal peptide" evidence="4">
    <location>
        <begin position="1"/>
        <end position="23"/>
    </location>
</feature>
<proteinExistence type="predicted"/>
<keyword evidence="7" id="KW-1185">Reference proteome</keyword>
<evidence type="ECO:0000313" key="6">
    <source>
        <dbReference type="EMBL" id="KAK7069487.1"/>
    </source>
</evidence>
<dbReference type="InterPro" id="IPR018114">
    <property type="entry name" value="TRYPSIN_HIS"/>
</dbReference>
<dbReference type="FunFam" id="2.40.10.10:FF:000038">
    <property type="entry name" value="Serine protease"/>
    <property type="match status" value="1"/>
</dbReference>
<keyword evidence="4" id="KW-0732">Signal</keyword>
<keyword evidence="6" id="KW-0645">Protease</keyword>
<evidence type="ECO:0000256" key="2">
    <source>
        <dbReference type="ARBA" id="ARBA00022525"/>
    </source>
</evidence>
<evidence type="ECO:0000256" key="3">
    <source>
        <dbReference type="ARBA" id="ARBA00023157"/>
    </source>
</evidence>